<dbReference type="GeneID" id="113500128"/>
<keyword evidence="2" id="KW-0732">Signal</keyword>
<evidence type="ECO:0000313" key="4">
    <source>
        <dbReference type="RefSeq" id="XP_026736611.1"/>
    </source>
</evidence>
<dbReference type="OrthoDB" id="7409013at2759"/>
<evidence type="ECO:0000313" key="3">
    <source>
        <dbReference type="Proteomes" id="UP000322000"/>
    </source>
</evidence>
<dbReference type="AlphaFoldDB" id="A0A7E5W8S8"/>
<proteinExistence type="predicted"/>
<gene>
    <name evidence="4" type="primary">LOC113500128</name>
</gene>
<feature type="signal peptide" evidence="2">
    <location>
        <begin position="1"/>
        <end position="19"/>
    </location>
</feature>
<reference evidence="4" key="1">
    <citation type="submission" date="2025-08" db="UniProtKB">
        <authorList>
            <consortium name="RefSeq"/>
        </authorList>
    </citation>
    <scope>IDENTIFICATION</scope>
</reference>
<accession>A0A7E5W8S8</accession>
<feature type="chain" id="PRO_5028872752" evidence="2">
    <location>
        <begin position="20"/>
        <end position="163"/>
    </location>
</feature>
<name>A0A7E5W8S8_TRINI</name>
<sequence>MCRLVVCLLFICFFQNGIKLSMQDDPTTEAPATTPTEEPKKSNSSESINKSSKESTTESGQTTDDEVRRGNYAGTDIDSDMEYTTKKIRAGTIMENLEPPMTLRPKPKSKGTPKVADEIDYQSKLMELQEKITKAVAKGVEGAKEMADGAYNFLRDTVTGIFK</sequence>
<organism evidence="3 4">
    <name type="scientific">Trichoplusia ni</name>
    <name type="common">Cabbage looper</name>
    <dbReference type="NCBI Taxonomy" id="7111"/>
    <lineage>
        <taxon>Eukaryota</taxon>
        <taxon>Metazoa</taxon>
        <taxon>Ecdysozoa</taxon>
        <taxon>Arthropoda</taxon>
        <taxon>Hexapoda</taxon>
        <taxon>Insecta</taxon>
        <taxon>Pterygota</taxon>
        <taxon>Neoptera</taxon>
        <taxon>Endopterygota</taxon>
        <taxon>Lepidoptera</taxon>
        <taxon>Glossata</taxon>
        <taxon>Ditrysia</taxon>
        <taxon>Noctuoidea</taxon>
        <taxon>Noctuidae</taxon>
        <taxon>Plusiinae</taxon>
        <taxon>Trichoplusia</taxon>
    </lineage>
</organism>
<dbReference type="Proteomes" id="UP000322000">
    <property type="component" value="Chromosome 13"/>
</dbReference>
<feature type="region of interest" description="Disordered" evidence="1">
    <location>
        <begin position="22"/>
        <end position="114"/>
    </location>
</feature>
<dbReference type="KEGG" id="tnl:113500128"/>
<protein>
    <submittedName>
        <fullName evidence="4">Uncharacterized protein LOC113500128</fullName>
    </submittedName>
</protein>
<dbReference type="InParanoid" id="A0A7E5W8S8"/>
<evidence type="ECO:0000256" key="1">
    <source>
        <dbReference type="SAM" id="MobiDB-lite"/>
    </source>
</evidence>
<keyword evidence="3" id="KW-1185">Reference proteome</keyword>
<evidence type="ECO:0000256" key="2">
    <source>
        <dbReference type="SAM" id="SignalP"/>
    </source>
</evidence>
<dbReference type="RefSeq" id="XP_026736611.1">
    <property type="nucleotide sequence ID" value="XM_026880810.1"/>
</dbReference>